<dbReference type="Gene3D" id="3.80.10.10">
    <property type="entry name" value="Ribonuclease Inhibitor"/>
    <property type="match status" value="2"/>
</dbReference>
<protein>
    <recommendedName>
        <fullName evidence="1">F-box domain-containing protein</fullName>
    </recommendedName>
</protein>
<evidence type="ECO:0000313" key="3">
    <source>
        <dbReference type="Proteomes" id="UP000759131"/>
    </source>
</evidence>
<accession>A0A7R9LGX3</accession>
<name>A0A7R9LGX3_9ACAR</name>
<dbReference type="SUPFAM" id="SSF52047">
    <property type="entry name" value="RNI-like"/>
    <property type="match status" value="1"/>
</dbReference>
<dbReference type="InterPro" id="IPR001810">
    <property type="entry name" value="F-box_dom"/>
</dbReference>
<dbReference type="Gene3D" id="1.20.1280.50">
    <property type="match status" value="1"/>
</dbReference>
<dbReference type="EMBL" id="CAJPIZ010025232">
    <property type="protein sequence ID" value="CAG2118692.1"/>
    <property type="molecule type" value="Genomic_DNA"/>
</dbReference>
<keyword evidence="3" id="KW-1185">Reference proteome</keyword>
<evidence type="ECO:0000313" key="2">
    <source>
        <dbReference type="EMBL" id="CAD7641419.1"/>
    </source>
</evidence>
<dbReference type="EMBL" id="OC879807">
    <property type="protein sequence ID" value="CAD7641419.1"/>
    <property type="molecule type" value="Genomic_DNA"/>
</dbReference>
<dbReference type="PANTHER" id="PTHR38926:SF5">
    <property type="entry name" value="F-BOX AND LEUCINE-RICH REPEAT PROTEIN 6"/>
    <property type="match status" value="1"/>
</dbReference>
<organism evidence="2">
    <name type="scientific">Medioppia subpectinata</name>
    <dbReference type="NCBI Taxonomy" id="1979941"/>
    <lineage>
        <taxon>Eukaryota</taxon>
        <taxon>Metazoa</taxon>
        <taxon>Ecdysozoa</taxon>
        <taxon>Arthropoda</taxon>
        <taxon>Chelicerata</taxon>
        <taxon>Arachnida</taxon>
        <taxon>Acari</taxon>
        <taxon>Acariformes</taxon>
        <taxon>Sarcoptiformes</taxon>
        <taxon>Oribatida</taxon>
        <taxon>Brachypylina</taxon>
        <taxon>Oppioidea</taxon>
        <taxon>Oppiidae</taxon>
        <taxon>Medioppia</taxon>
    </lineage>
</organism>
<feature type="domain" description="F-box" evidence="1">
    <location>
        <begin position="4"/>
        <end position="40"/>
    </location>
</feature>
<dbReference type="AlphaFoldDB" id="A0A7R9LGX3"/>
<dbReference type="OrthoDB" id="549243at2759"/>
<dbReference type="Proteomes" id="UP000759131">
    <property type="component" value="Unassembled WGS sequence"/>
</dbReference>
<evidence type="ECO:0000259" key="1">
    <source>
        <dbReference type="Pfam" id="PF00646"/>
    </source>
</evidence>
<proteinExistence type="predicted"/>
<dbReference type="InterPro" id="IPR036047">
    <property type="entry name" value="F-box-like_dom_sf"/>
</dbReference>
<gene>
    <name evidence="2" type="ORF">OSB1V03_LOCUS18643</name>
</gene>
<dbReference type="Pfam" id="PF00646">
    <property type="entry name" value="F-box"/>
    <property type="match status" value="1"/>
</dbReference>
<dbReference type="SUPFAM" id="SSF81383">
    <property type="entry name" value="F-box domain"/>
    <property type="match status" value="1"/>
</dbReference>
<reference evidence="2" key="1">
    <citation type="submission" date="2020-11" db="EMBL/GenBank/DDBJ databases">
        <authorList>
            <person name="Tran Van P."/>
        </authorList>
    </citation>
    <scope>NUCLEOTIDE SEQUENCE</scope>
</reference>
<sequence length="462" mass="52422">MNINELNDDCLKIVLSFIPFGELLADRRVCKDWQQVIDDYLSHVIHFAYNPSFNGNDGKSDVNLPRFGRYLQLMPKLTSFSVTGVQPLDPMIKILVAKCANITRLYMKGVYEVVSITVKGIEQLVTAYPALTHLDVPNCDVNDRMIEIVATRLTRLVRFNFGTDWELHNDYRLGAGFTGQTLRYISATTKSLMIGESEGNDQTVIESLMAGPARQHVLALKIHLNELKHLSTICDQMPQLREFYCNFDGGDISGDVNNIGCVSHVQKLQNLEVLEVSDDGRNHCYSGCYSLYTLRSLTHAISGLSRLKVLRLLDHDNWHLNKESIDPLLGQLKRYCPDLTEFGVSAGLFDLKAKSYRLIGELNLPVVTIQDDRIPNGWYDDIETHYVSNDDVVDLLKATTNMRRFRVENCSEIDKEAVKACLEVLATRSRRRIELILVNTTDEIEEIRAEFTVPPNVSLVFM</sequence>
<dbReference type="InterPro" id="IPR032675">
    <property type="entry name" value="LRR_dom_sf"/>
</dbReference>
<dbReference type="PANTHER" id="PTHR38926">
    <property type="entry name" value="F-BOX DOMAIN CONTAINING PROTEIN, EXPRESSED"/>
    <property type="match status" value="1"/>
</dbReference>